<dbReference type="InterPro" id="IPR053167">
    <property type="entry name" value="Spore_coat_component"/>
</dbReference>
<dbReference type="InterPro" id="IPR007893">
    <property type="entry name" value="Spore_coat_U/FanG"/>
</dbReference>
<organism evidence="3 4">
    <name type="scientific">Limibacillus halophilus</name>
    <dbReference type="NCBI Taxonomy" id="1579333"/>
    <lineage>
        <taxon>Bacteria</taxon>
        <taxon>Pseudomonadati</taxon>
        <taxon>Pseudomonadota</taxon>
        <taxon>Alphaproteobacteria</taxon>
        <taxon>Rhodospirillales</taxon>
        <taxon>Rhodovibrionaceae</taxon>
        <taxon>Limibacillus</taxon>
    </lineage>
</organism>
<sequence length="313" mass="32230">MVRNPISNPGLGAIVALVLLLFSAGARAECSVSSSTQDIGAIPSDQLQNTQVDFTLSTGFSCNVLASVGSEDRIEATLLGSTNNLALNNGSGGSLPFALFLDSARSQPFNVNDTVAFGGSELLSLFSAAGGAIPIYLTTALGNVPAGSYSDSLSLRWVWDVCDLGGAGDTCVTRSSGDQVVSLTITLVVSPVCGITAAELYDFGTATLMSAVDPLNVPISIDCTLQQSYKLYLDGGDNQSGGRRRMVGAGGSVKYNIFAQDGVTPVGPKAKDSLSGLGSGFVQSFNLLAKVDASQGSLAAGLYEDRVRIVVEY</sequence>
<dbReference type="PANTHER" id="PTHR37089">
    <property type="entry name" value="PROTEIN U-RELATED"/>
    <property type="match status" value="1"/>
</dbReference>
<accession>A0A839SXW0</accession>
<evidence type="ECO:0000313" key="3">
    <source>
        <dbReference type="EMBL" id="MBB3066510.1"/>
    </source>
</evidence>
<dbReference type="AlphaFoldDB" id="A0A839SXW0"/>
<dbReference type="SMART" id="SM00972">
    <property type="entry name" value="SCPU"/>
    <property type="match status" value="2"/>
</dbReference>
<protein>
    <submittedName>
        <fullName evidence="3">Spore coat protein U-like protein</fullName>
    </submittedName>
</protein>
<comment type="caution">
    <text evidence="3">The sequence shown here is derived from an EMBL/GenBank/DDBJ whole genome shotgun (WGS) entry which is preliminary data.</text>
</comment>
<feature type="domain" description="Spore coat protein U/FanG" evidence="2">
    <location>
        <begin position="21"/>
        <end position="154"/>
    </location>
</feature>
<evidence type="ECO:0000259" key="2">
    <source>
        <dbReference type="Pfam" id="PF05229"/>
    </source>
</evidence>
<evidence type="ECO:0000256" key="1">
    <source>
        <dbReference type="SAM" id="SignalP"/>
    </source>
</evidence>
<keyword evidence="1" id="KW-0732">Signal</keyword>
<keyword evidence="4" id="KW-1185">Reference proteome</keyword>
<feature type="domain" description="Spore coat protein U/FanG" evidence="2">
    <location>
        <begin position="182"/>
        <end position="309"/>
    </location>
</feature>
<evidence type="ECO:0000313" key="4">
    <source>
        <dbReference type="Proteomes" id="UP000581135"/>
    </source>
</evidence>
<proteinExistence type="predicted"/>
<gene>
    <name evidence="3" type="ORF">FHR98_002818</name>
</gene>
<dbReference type="EMBL" id="JACHXA010000009">
    <property type="protein sequence ID" value="MBB3066510.1"/>
    <property type="molecule type" value="Genomic_DNA"/>
</dbReference>
<dbReference type="PANTHER" id="PTHR37089:SF1">
    <property type="entry name" value="MEMBRANE PROTEIN"/>
    <property type="match status" value="1"/>
</dbReference>
<name>A0A839SXW0_9PROT</name>
<dbReference type="Proteomes" id="UP000581135">
    <property type="component" value="Unassembled WGS sequence"/>
</dbReference>
<keyword evidence="3" id="KW-0167">Capsid protein</keyword>
<feature type="chain" id="PRO_5032866408" evidence="1">
    <location>
        <begin position="29"/>
        <end position="313"/>
    </location>
</feature>
<feature type="signal peptide" evidence="1">
    <location>
        <begin position="1"/>
        <end position="28"/>
    </location>
</feature>
<dbReference type="Pfam" id="PF05229">
    <property type="entry name" value="SCPU"/>
    <property type="match status" value="2"/>
</dbReference>
<dbReference type="RefSeq" id="WP_183417347.1">
    <property type="nucleotide sequence ID" value="NZ_JACHXA010000009.1"/>
</dbReference>
<keyword evidence="3" id="KW-0946">Virion</keyword>
<reference evidence="3 4" key="1">
    <citation type="submission" date="2020-08" db="EMBL/GenBank/DDBJ databases">
        <title>Genomic Encyclopedia of Type Strains, Phase III (KMG-III): the genomes of soil and plant-associated and newly described type strains.</title>
        <authorList>
            <person name="Whitman W."/>
        </authorList>
    </citation>
    <scope>NUCLEOTIDE SEQUENCE [LARGE SCALE GENOMIC DNA]</scope>
    <source>
        <strain evidence="3 4">CECT 8803</strain>
    </source>
</reference>